<sequence length="120" mass="14162">MKKRNRPQCNLFSAMLPKLCISFSYLNFSNEHQLQLCGYLILRVLPFAYFGFELFDAVHVDIQYSMYDICNSFCNFYSCKGYCTVALLMNLYGLVPCFPTHYEHILQLKDYLTFFEIRGV</sequence>
<name>A0A0A9EU27_ARUDO</name>
<protein>
    <submittedName>
        <fullName evidence="1">Uncharacterized protein</fullName>
    </submittedName>
</protein>
<organism evidence="1">
    <name type="scientific">Arundo donax</name>
    <name type="common">Giant reed</name>
    <name type="synonym">Donax arundinaceus</name>
    <dbReference type="NCBI Taxonomy" id="35708"/>
    <lineage>
        <taxon>Eukaryota</taxon>
        <taxon>Viridiplantae</taxon>
        <taxon>Streptophyta</taxon>
        <taxon>Embryophyta</taxon>
        <taxon>Tracheophyta</taxon>
        <taxon>Spermatophyta</taxon>
        <taxon>Magnoliopsida</taxon>
        <taxon>Liliopsida</taxon>
        <taxon>Poales</taxon>
        <taxon>Poaceae</taxon>
        <taxon>PACMAD clade</taxon>
        <taxon>Arundinoideae</taxon>
        <taxon>Arundineae</taxon>
        <taxon>Arundo</taxon>
    </lineage>
</organism>
<proteinExistence type="predicted"/>
<accession>A0A0A9EU27</accession>
<dbReference type="EMBL" id="GBRH01196500">
    <property type="protein sequence ID" value="JAE01396.1"/>
    <property type="molecule type" value="Transcribed_RNA"/>
</dbReference>
<reference evidence="1" key="1">
    <citation type="submission" date="2014-09" db="EMBL/GenBank/DDBJ databases">
        <authorList>
            <person name="Magalhaes I.L.F."/>
            <person name="Oliveira U."/>
            <person name="Santos F.R."/>
            <person name="Vidigal T.H.D.A."/>
            <person name="Brescovit A.D."/>
            <person name="Santos A.J."/>
        </authorList>
    </citation>
    <scope>NUCLEOTIDE SEQUENCE</scope>
    <source>
        <tissue evidence="1">Shoot tissue taken approximately 20 cm above the soil surface</tissue>
    </source>
</reference>
<dbReference type="AlphaFoldDB" id="A0A0A9EU27"/>
<reference evidence="1" key="2">
    <citation type="journal article" date="2015" name="Data Brief">
        <title>Shoot transcriptome of the giant reed, Arundo donax.</title>
        <authorList>
            <person name="Barrero R.A."/>
            <person name="Guerrero F.D."/>
            <person name="Moolhuijzen P."/>
            <person name="Goolsby J.A."/>
            <person name="Tidwell J."/>
            <person name="Bellgard S.E."/>
            <person name="Bellgard M.I."/>
        </authorList>
    </citation>
    <scope>NUCLEOTIDE SEQUENCE</scope>
    <source>
        <tissue evidence="1">Shoot tissue taken approximately 20 cm above the soil surface</tissue>
    </source>
</reference>
<evidence type="ECO:0000313" key="1">
    <source>
        <dbReference type="EMBL" id="JAE01396.1"/>
    </source>
</evidence>